<dbReference type="RefSeq" id="WP_276234983.1">
    <property type="nucleotide sequence ID" value="NZ_CP119802.1"/>
</dbReference>
<name>A0ABD5ZKB2_9EURY</name>
<dbReference type="GeneID" id="79265649"/>
<reference evidence="1 2" key="1">
    <citation type="journal article" date="2019" name="Int. J. Syst. Evol. Microbiol.">
        <title>The Global Catalogue of Microorganisms (GCM) 10K type strain sequencing project: providing services to taxonomists for standard genome sequencing and annotation.</title>
        <authorList>
            <consortium name="The Broad Institute Genomics Platform"/>
            <consortium name="The Broad Institute Genome Sequencing Center for Infectious Disease"/>
            <person name="Wu L."/>
            <person name="Ma J."/>
        </authorList>
    </citation>
    <scope>NUCLEOTIDE SEQUENCE [LARGE SCALE GENOMIC DNA]</scope>
    <source>
        <strain evidence="1 2">DT85</strain>
    </source>
</reference>
<protein>
    <submittedName>
        <fullName evidence="1">Uncharacterized protein</fullName>
    </submittedName>
</protein>
<evidence type="ECO:0000313" key="2">
    <source>
        <dbReference type="Proteomes" id="UP001596398"/>
    </source>
</evidence>
<dbReference type="EMBL" id="JBHTAP010000001">
    <property type="protein sequence ID" value="MFC7233987.1"/>
    <property type="molecule type" value="Genomic_DNA"/>
</dbReference>
<sequence>MATTEGTFRVYRVLDAVAHLNLLDTAESRLYTVFESGYPDDLQATVDGLATGALVSGTVEGDPDDPDEPWHLLDAERDPDRSVLVDFATGVRYPEVAREAWDEAGEAAGDDPVRPTGRALGHDGDPAGEVWVQPRDALPDGAFTLPAVAGRLPLEPWLRELPYTEERPAELLVVDAGGPGEPTTEPYGVLLFFTAAGHALADRYRERWDLPRGADSRPDFDPY</sequence>
<evidence type="ECO:0000313" key="1">
    <source>
        <dbReference type="EMBL" id="MFC7233987.1"/>
    </source>
</evidence>
<accession>A0ABD5ZKB2</accession>
<dbReference type="AlphaFoldDB" id="A0ABD5ZKB2"/>
<dbReference type="Proteomes" id="UP001596398">
    <property type="component" value="Unassembled WGS sequence"/>
</dbReference>
<comment type="caution">
    <text evidence="1">The sequence shown here is derived from an EMBL/GenBank/DDBJ whole genome shotgun (WGS) entry which is preliminary data.</text>
</comment>
<proteinExistence type="predicted"/>
<gene>
    <name evidence="1" type="ORF">ACFQJ4_01520</name>
</gene>
<organism evidence="1 2">
    <name type="scientific">Halosegnis marinus</name>
    <dbReference type="NCBI Taxonomy" id="3034023"/>
    <lineage>
        <taxon>Archaea</taxon>
        <taxon>Methanobacteriati</taxon>
        <taxon>Methanobacteriota</taxon>
        <taxon>Stenosarchaea group</taxon>
        <taxon>Halobacteria</taxon>
        <taxon>Halobacteriales</taxon>
        <taxon>Natronomonadaceae</taxon>
        <taxon>Halosegnis</taxon>
    </lineage>
</organism>
<keyword evidence="2" id="KW-1185">Reference proteome</keyword>